<dbReference type="SUPFAM" id="SSF52096">
    <property type="entry name" value="ClpP/crotonase"/>
    <property type="match status" value="1"/>
</dbReference>
<dbReference type="CDD" id="cd06558">
    <property type="entry name" value="crotonase-like"/>
    <property type="match status" value="1"/>
</dbReference>
<evidence type="ECO:0000313" key="5">
    <source>
        <dbReference type="Proteomes" id="UP001185012"/>
    </source>
</evidence>
<dbReference type="EC" id="4.2.1.17" evidence="4"/>
<sequence length="257" mass="28054">MERAYLKVTRRGPVGWIQLDRPRVLNALNRSLIRELVQTLEEMGQDDDVRVAVITGGERVFAAGADIGEMAASTSVDMLIADPFDDWNRIRRFPKPLIASVSGFALGGGCELALACDLIVASETARLGQPEIQLGVIPGAGGTQRLTRALGKVRAMEMVLTGEPITAQEAHAAGLVNRVVPVENLEAETMKLAESLADKAPIALRLGKEAVRRAAEHGLDEALDYEQKLFFFLFGTEDQKEGMRAFGEKRKPRFQGK</sequence>
<dbReference type="Gene3D" id="3.90.226.10">
    <property type="entry name" value="2-enoyl-CoA Hydratase, Chain A, domain 1"/>
    <property type="match status" value="1"/>
</dbReference>
<dbReference type="PROSITE" id="PS00166">
    <property type="entry name" value="ENOYL_COA_HYDRATASE"/>
    <property type="match status" value="1"/>
</dbReference>
<dbReference type="Pfam" id="PF00378">
    <property type="entry name" value="ECH_1"/>
    <property type="match status" value="1"/>
</dbReference>
<comment type="similarity">
    <text evidence="1 3">Belongs to the enoyl-CoA hydratase/isomerase family.</text>
</comment>
<dbReference type="EMBL" id="JAVDQG010000004">
    <property type="protein sequence ID" value="MDR6226036.1"/>
    <property type="molecule type" value="Genomic_DNA"/>
</dbReference>
<protein>
    <submittedName>
        <fullName evidence="4">Enoyl-CoA hydratase</fullName>
        <ecNumber evidence="4">4.2.1.17</ecNumber>
    </submittedName>
</protein>
<accession>A0ABU1IMM6</accession>
<proteinExistence type="inferred from homology"/>
<evidence type="ECO:0000256" key="2">
    <source>
        <dbReference type="ARBA" id="ARBA00023239"/>
    </source>
</evidence>
<reference evidence="4 5" key="1">
    <citation type="submission" date="2023-07" db="EMBL/GenBank/DDBJ databases">
        <title>Genomic Encyclopedia of Type Strains, Phase IV (KMG-IV): sequencing the most valuable type-strain genomes for metagenomic binning, comparative biology and taxonomic classification.</title>
        <authorList>
            <person name="Goeker M."/>
        </authorList>
    </citation>
    <scope>NUCLEOTIDE SEQUENCE [LARGE SCALE GENOMIC DNA]</scope>
    <source>
        <strain evidence="4 5">DSM 45903</strain>
    </source>
</reference>
<organism evidence="4 5">
    <name type="scientific">Desmospora profundinema</name>
    <dbReference type="NCBI Taxonomy" id="1571184"/>
    <lineage>
        <taxon>Bacteria</taxon>
        <taxon>Bacillati</taxon>
        <taxon>Bacillota</taxon>
        <taxon>Bacilli</taxon>
        <taxon>Bacillales</taxon>
        <taxon>Thermoactinomycetaceae</taxon>
        <taxon>Desmospora</taxon>
    </lineage>
</organism>
<name>A0ABU1IMM6_9BACL</name>
<keyword evidence="2 4" id="KW-0456">Lyase</keyword>
<dbReference type="Gene3D" id="1.10.12.10">
    <property type="entry name" value="Lyase 2-enoyl-coa Hydratase, Chain A, domain 2"/>
    <property type="match status" value="1"/>
</dbReference>
<dbReference type="Proteomes" id="UP001185012">
    <property type="component" value="Unassembled WGS sequence"/>
</dbReference>
<comment type="caution">
    <text evidence="4">The sequence shown here is derived from an EMBL/GenBank/DDBJ whole genome shotgun (WGS) entry which is preliminary data.</text>
</comment>
<dbReference type="PANTHER" id="PTHR11941:SF54">
    <property type="entry name" value="ENOYL-COA HYDRATASE, MITOCHONDRIAL"/>
    <property type="match status" value="1"/>
</dbReference>
<evidence type="ECO:0000313" key="4">
    <source>
        <dbReference type="EMBL" id="MDR6226036.1"/>
    </source>
</evidence>
<gene>
    <name evidence="4" type="ORF">JOE21_002042</name>
</gene>
<evidence type="ECO:0000256" key="3">
    <source>
        <dbReference type="RuleBase" id="RU003707"/>
    </source>
</evidence>
<dbReference type="InterPro" id="IPR018376">
    <property type="entry name" value="Enoyl-CoA_hyd/isom_CS"/>
</dbReference>
<dbReference type="InterPro" id="IPR014748">
    <property type="entry name" value="Enoyl-CoA_hydra_C"/>
</dbReference>
<dbReference type="PANTHER" id="PTHR11941">
    <property type="entry name" value="ENOYL-COA HYDRATASE-RELATED"/>
    <property type="match status" value="1"/>
</dbReference>
<dbReference type="InterPro" id="IPR001753">
    <property type="entry name" value="Enoyl-CoA_hydra/iso"/>
</dbReference>
<keyword evidence="5" id="KW-1185">Reference proteome</keyword>
<dbReference type="RefSeq" id="WP_309865410.1">
    <property type="nucleotide sequence ID" value="NZ_JAVDQG010000004.1"/>
</dbReference>
<dbReference type="GO" id="GO:0004300">
    <property type="term" value="F:enoyl-CoA hydratase activity"/>
    <property type="evidence" value="ECO:0007669"/>
    <property type="project" value="UniProtKB-EC"/>
</dbReference>
<evidence type="ECO:0000256" key="1">
    <source>
        <dbReference type="ARBA" id="ARBA00005254"/>
    </source>
</evidence>
<dbReference type="InterPro" id="IPR029045">
    <property type="entry name" value="ClpP/crotonase-like_dom_sf"/>
</dbReference>